<evidence type="ECO:0000313" key="2">
    <source>
        <dbReference type="Proteomes" id="UP000050867"/>
    </source>
</evidence>
<dbReference type="eggNOG" id="ENOG5033UFR">
    <property type="taxonomic scope" value="Bacteria"/>
</dbReference>
<dbReference type="AlphaFoldDB" id="A0A0T6LZP5"/>
<evidence type="ECO:0000313" key="1">
    <source>
        <dbReference type="EMBL" id="KRV51449.1"/>
    </source>
</evidence>
<dbReference type="Proteomes" id="UP000050867">
    <property type="component" value="Unassembled WGS sequence"/>
</dbReference>
<dbReference type="RefSeq" id="WP_018382822.1">
    <property type="nucleotide sequence ID" value="NZ_LLZU01000001.1"/>
</dbReference>
<sequence>MTTGFSPAPAGASASAGRRLEPEDWSSIGVALLRDPRQVVTDLHSRHLPSVGMVVVGVLDPDQHTVASASFSPRQGANDGWEHRNALLWHLRRIVPHDLRRRIPVRSGVLLVCREGEGGWTEADGAWMWGLRDACVLHGLRCGAYVTLTAQGWHVLGDGRSGRNPHAGSWAPRAADGAALRPVTGAMGAARRTAAR</sequence>
<keyword evidence="2" id="KW-1185">Reference proteome</keyword>
<dbReference type="STRING" id="76728.AQ490_01450"/>
<reference evidence="1 2" key="1">
    <citation type="submission" date="2015-10" db="EMBL/GenBank/DDBJ databases">
        <title>Draft genome sequence of pyrrolomycin-producing Streptomyces vitaminophilus.</title>
        <authorList>
            <person name="Graham D.E."/>
            <person name="Mahan K.M."/>
            <person name="Klingeman D.M."/>
            <person name="Hettich R.L."/>
            <person name="Parry R.J."/>
        </authorList>
    </citation>
    <scope>NUCLEOTIDE SEQUENCE [LARGE SCALE GENOMIC DNA]</scope>
    <source>
        <strain evidence="1 2">ATCC 31673</strain>
    </source>
</reference>
<comment type="caution">
    <text evidence="1">The sequence shown here is derived from an EMBL/GenBank/DDBJ whole genome shotgun (WGS) entry which is preliminary data.</text>
</comment>
<dbReference type="OrthoDB" id="4291582at2"/>
<dbReference type="EMBL" id="LLZU01000001">
    <property type="protein sequence ID" value="KRV51449.1"/>
    <property type="molecule type" value="Genomic_DNA"/>
</dbReference>
<organism evidence="1 2">
    <name type="scientific">Wenjunlia vitaminophila</name>
    <name type="common">Streptomyces vitaminophilus</name>
    <dbReference type="NCBI Taxonomy" id="76728"/>
    <lineage>
        <taxon>Bacteria</taxon>
        <taxon>Bacillati</taxon>
        <taxon>Actinomycetota</taxon>
        <taxon>Actinomycetes</taxon>
        <taxon>Kitasatosporales</taxon>
        <taxon>Streptomycetaceae</taxon>
        <taxon>Wenjunlia</taxon>
    </lineage>
</organism>
<protein>
    <submittedName>
        <fullName evidence="1">Uncharacterized protein</fullName>
    </submittedName>
</protein>
<proteinExistence type="predicted"/>
<gene>
    <name evidence="1" type="ORF">AQ490_01450</name>
</gene>
<accession>A0A0T6LZP5</accession>
<name>A0A0T6LZP5_WENVI</name>